<dbReference type="InterPro" id="IPR010242">
    <property type="entry name" value="TF_HTH_IscR"/>
</dbReference>
<comment type="caution">
    <text evidence="2">The sequence shown here is derived from an EMBL/GenBank/DDBJ whole genome shotgun (WGS) entry which is preliminary data.</text>
</comment>
<dbReference type="RefSeq" id="WP_405338564.1">
    <property type="nucleotide sequence ID" value="NZ_JBANFI010000003.1"/>
</dbReference>
<evidence type="ECO:0000313" key="3">
    <source>
        <dbReference type="Proteomes" id="UP001621714"/>
    </source>
</evidence>
<protein>
    <submittedName>
        <fullName evidence="2">Fe-S cluster assembly transcriptional regulator IscR</fullName>
    </submittedName>
</protein>
<dbReference type="NCBIfam" id="TIGR00738">
    <property type="entry name" value="rrf2_super"/>
    <property type="match status" value="1"/>
</dbReference>
<organism evidence="2 3">
    <name type="scientific">Marinospirillum alkalitolerans</name>
    <dbReference type="NCBI Taxonomy" id="3123374"/>
    <lineage>
        <taxon>Bacteria</taxon>
        <taxon>Pseudomonadati</taxon>
        <taxon>Pseudomonadota</taxon>
        <taxon>Gammaproteobacteria</taxon>
        <taxon>Oceanospirillales</taxon>
        <taxon>Oceanospirillaceae</taxon>
        <taxon>Marinospirillum</taxon>
    </lineage>
</organism>
<dbReference type="PANTHER" id="PTHR33221:SF5">
    <property type="entry name" value="HTH-TYPE TRANSCRIPTIONAL REGULATOR ISCR"/>
    <property type="match status" value="1"/>
</dbReference>
<dbReference type="Proteomes" id="UP001621714">
    <property type="component" value="Unassembled WGS sequence"/>
</dbReference>
<keyword evidence="1" id="KW-0238">DNA-binding</keyword>
<dbReference type="PANTHER" id="PTHR33221">
    <property type="entry name" value="WINGED HELIX-TURN-HELIX TRANSCRIPTIONAL REGULATOR, RRF2 FAMILY"/>
    <property type="match status" value="1"/>
</dbReference>
<dbReference type="NCBIfam" id="TIGR02010">
    <property type="entry name" value="IscR"/>
    <property type="match status" value="1"/>
</dbReference>
<dbReference type="InterPro" id="IPR036388">
    <property type="entry name" value="WH-like_DNA-bd_sf"/>
</dbReference>
<dbReference type="InterPro" id="IPR036390">
    <property type="entry name" value="WH_DNA-bd_sf"/>
</dbReference>
<name>A0ABW8PWG9_9GAMM</name>
<dbReference type="EMBL" id="JBANFI010000003">
    <property type="protein sequence ID" value="MFK7160651.1"/>
    <property type="molecule type" value="Genomic_DNA"/>
</dbReference>
<evidence type="ECO:0000313" key="2">
    <source>
        <dbReference type="EMBL" id="MFK7160651.1"/>
    </source>
</evidence>
<dbReference type="SUPFAM" id="SSF46785">
    <property type="entry name" value="Winged helix' DNA-binding domain"/>
    <property type="match status" value="1"/>
</dbReference>
<reference evidence="2 3" key="1">
    <citation type="submission" date="2024-02" db="EMBL/GenBank/DDBJ databases">
        <title>Marinospirillum sp. MEB 164 isolated from Lonar lake sediment.</title>
        <authorList>
            <person name="Joshi A."/>
            <person name="Thite S."/>
        </authorList>
    </citation>
    <scope>NUCLEOTIDE SEQUENCE [LARGE SCALE GENOMIC DNA]</scope>
    <source>
        <strain evidence="2 3">MEB164</strain>
    </source>
</reference>
<gene>
    <name evidence="2" type="primary">iscR</name>
    <name evidence="2" type="ORF">V6U78_06335</name>
</gene>
<proteinExistence type="predicted"/>
<sequence>MRLTTKGRYAVTAMLDLALNARSGPVSLADISSRQEISLSYLEQLFARLRRNALVTSVRGPGGGYQLARPCEDIFVAQVIDAVNESVDATRCRGKGDCQQGHQCLTHHLWCQLSDQIHQFLSGINLAQLVSQEEELRKKLKLKIDSPEAAAQPKKDKIALSMI</sequence>
<dbReference type="PROSITE" id="PS51197">
    <property type="entry name" value="HTH_RRF2_2"/>
    <property type="match status" value="1"/>
</dbReference>
<keyword evidence="3" id="KW-1185">Reference proteome</keyword>
<dbReference type="Gene3D" id="1.10.10.10">
    <property type="entry name" value="Winged helix-like DNA-binding domain superfamily/Winged helix DNA-binding domain"/>
    <property type="match status" value="1"/>
</dbReference>
<evidence type="ECO:0000256" key="1">
    <source>
        <dbReference type="ARBA" id="ARBA00023125"/>
    </source>
</evidence>
<accession>A0ABW8PWG9</accession>
<dbReference type="InterPro" id="IPR000944">
    <property type="entry name" value="Tscrpt_reg_Rrf2"/>
</dbReference>
<dbReference type="Pfam" id="PF02082">
    <property type="entry name" value="Rrf2"/>
    <property type="match status" value="1"/>
</dbReference>